<dbReference type="SMART" id="SM00233">
    <property type="entry name" value="PH"/>
    <property type="match status" value="1"/>
</dbReference>
<protein>
    <recommendedName>
        <fullName evidence="2">PH domain-containing protein</fullName>
    </recommendedName>
</protein>
<dbReference type="EMBL" id="CAUJNA010003510">
    <property type="protein sequence ID" value="CAJ1403796.1"/>
    <property type="molecule type" value="Genomic_DNA"/>
</dbReference>
<feature type="domain" description="PH" evidence="2">
    <location>
        <begin position="417"/>
        <end position="503"/>
    </location>
</feature>
<dbReference type="AlphaFoldDB" id="A0AA36JDQ7"/>
<organism evidence="3 4">
    <name type="scientific">Effrenium voratum</name>
    <dbReference type="NCBI Taxonomy" id="2562239"/>
    <lineage>
        <taxon>Eukaryota</taxon>
        <taxon>Sar</taxon>
        <taxon>Alveolata</taxon>
        <taxon>Dinophyceae</taxon>
        <taxon>Suessiales</taxon>
        <taxon>Symbiodiniaceae</taxon>
        <taxon>Effrenium</taxon>
    </lineage>
</organism>
<keyword evidence="4" id="KW-1185">Reference proteome</keyword>
<evidence type="ECO:0000256" key="1">
    <source>
        <dbReference type="SAM" id="Coils"/>
    </source>
</evidence>
<dbReference type="InterPro" id="IPR029071">
    <property type="entry name" value="Ubiquitin-like_domsf"/>
</dbReference>
<dbReference type="SUPFAM" id="SSF54236">
    <property type="entry name" value="Ubiquitin-like"/>
    <property type="match status" value="1"/>
</dbReference>
<name>A0AA36JDQ7_9DINO</name>
<evidence type="ECO:0000313" key="4">
    <source>
        <dbReference type="Proteomes" id="UP001178507"/>
    </source>
</evidence>
<keyword evidence="1" id="KW-0175">Coiled coil</keyword>
<comment type="caution">
    <text evidence="3">The sequence shown here is derived from an EMBL/GenBank/DDBJ whole genome shotgun (WGS) entry which is preliminary data.</text>
</comment>
<reference evidence="3" key="1">
    <citation type="submission" date="2023-08" db="EMBL/GenBank/DDBJ databases">
        <authorList>
            <person name="Chen Y."/>
            <person name="Shah S."/>
            <person name="Dougan E. K."/>
            <person name="Thang M."/>
            <person name="Chan C."/>
        </authorList>
    </citation>
    <scope>NUCLEOTIDE SEQUENCE</scope>
</reference>
<accession>A0AA36JDQ7</accession>
<evidence type="ECO:0000313" key="3">
    <source>
        <dbReference type="EMBL" id="CAJ1403796.1"/>
    </source>
</evidence>
<gene>
    <name evidence="3" type="ORF">EVOR1521_LOCUS26382</name>
</gene>
<dbReference type="Gene3D" id="3.10.20.90">
    <property type="entry name" value="Phosphatidylinositol 3-kinase Catalytic Subunit, Chain A, domain 1"/>
    <property type="match status" value="1"/>
</dbReference>
<dbReference type="InterPro" id="IPR025197">
    <property type="entry name" value="DUF4116"/>
</dbReference>
<proteinExistence type="predicted"/>
<dbReference type="InterPro" id="IPR001849">
    <property type="entry name" value="PH_domain"/>
</dbReference>
<feature type="coiled-coil region" evidence="1">
    <location>
        <begin position="21"/>
        <end position="115"/>
    </location>
</feature>
<dbReference type="CDD" id="cd17039">
    <property type="entry name" value="Ubl_ubiquitin_like"/>
    <property type="match status" value="1"/>
</dbReference>
<dbReference type="Proteomes" id="UP001178507">
    <property type="component" value="Unassembled WGS sequence"/>
</dbReference>
<evidence type="ECO:0000259" key="2">
    <source>
        <dbReference type="SMART" id="SM00233"/>
    </source>
</evidence>
<dbReference type="Pfam" id="PF13475">
    <property type="entry name" value="DUF4116"/>
    <property type="match status" value="1"/>
</dbReference>
<sequence length="682" mass="75392">MAFALRSAPAAKDSHELKAVLSAQDAEIHALKAQLAEAQRASSRLKVQLRDLDAELQVANEATSTAAARLKDHANRQGMLLSAGLERSGLQRAHLEEELQRMERLLWERDQETARLRKQAQSLESSQLQLDMEMRGLQAARDNSALEAKELSGSIAELLHQRLQKVEKSKDVVDALGASPFSIDGAASQKESKRLHDVTQVLETKRQEFAELKHKTEQAAGDAKHWEAEESSLTRRVHLFEQELRAKQGQMEQNDKHFVHEGGLLREHIEELRKAVAKEQTGYMAADHRTALRAQVSEETHAAKREVQSLLAMVPQLDSALRARHQHVYSAEVKSDSIDVALHAVLRATPTPPGLVCRLGAGLGNETAPAELPPHLGFHFGVFQEFPRHADPFRASTMGPGAVSTPPKRCAARTPSVLFEGELTVVRRESAETRRCILSHNVFKYFASDGKPLARFPISSSSSLELIPGGLRLRHGAKVIVLQGPADQVALWRQHLELAFQKASKASLELRIFSPSGQHLCTVLAEHAWRARDMKAIIKSATGISPVEQRLVYGLQVLEDQDVLEGVLPLQDGSSHDLSLVRCPPPAEMEHPGLRLDRASALRAVRGDWRQLGQVDAAYRQDREIVMMAVAQDCMALQYAADFLRADREVILAAVHQCGSAIQFASSALREDPEILSHAVGY</sequence>